<gene>
    <name evidence="3" type="ORF">HannXRQ_Chr10g0287211</name>
    <name evidence="2" type="ORF">HanXRQr2_Chr06g0249761</name>
</gene>
<dbReference type="EMBL" id="CM007899">
    <property type="protein sequence ID" value="OTG10406.1"/>
    <property type="molecule type" value="Genomic_DNA"/>
</dbReference>
<accession>A0A251TIL2</accession>
<keyword evidence="1" id="KW-0812">Transmembrane</keyword>
<keyword evidence="1" id="KW-1133">Transmembrane helix</keyword>
<dbReference type="InParanoid" id="A0A251TIL2"/>
<organism evidence="3 4">
    <name type="scientific">Helianthus annuus</name>
    <name type="common">Common sunflower</name>
    <dbReference type="NCBI Taxonomy" id="4232"/>
    <lineage>
        <taxon>Eukaryota</taxon>
        <taxon>Viridiplantae</taxon>
        <taxon>Streptophyta</taxon>
        <taxon>Embryophyta</taxon>
        <taxon>Tracheophyta</taxon>
        <taxon>Spermatophyta</taxon>
        <taxon>Magnoliopsida</taxon>
        <taxon>eudicotyledons</taxon>
        <taxon>Gunneridae</taxon>
        <taxon>Pentapetalae</taxon>
        <taxon>asterids</taxon>
        <taxon>campanulids</taxon>
        <taxon>Asterales</taxon>
        <taxon>Asteraceae</taxon>
        <taxon>Asteroideae</taxon>
        <taxon>Heliantheae alliance</taxon>
        <taxon>Heliantheae</taxon>
        <taxon>Helianthus</taxon>
    </lineage>
</organism>
<name>A0A251TIL2_HELAN</name>
<dbReference type="AlphaFoldDB" id="A0A251TIL2"/>
<keyword evidence="4" id="KW-1185">Reference proteome</keyword>
<protein>
    <submittedName>
        <fullName evidence="3">Uncharacterized protein</fullName>
    </submittedName>
</protein>
<evidence type="ECO:0000313" key="4">
    <source>
        <dbReference type="Proteomes" id="UP000215914"/>
    </source>
</evidence>
<proteinExistence type="predicted"/>
<reference evidence="3" key="2">
    <citation type="submission" date="2017-02" db="EMBL/GenBank/DDBJ databases">
        <title>Sunflower complete genome.</title>
        <authorList>
            <person name="Langlade N."/>
            <person name="Munos S."/>
        </authorList>
    </citation>
    <scope>NUCLEOTIDE SEQUENCE [LARGE SCALE GENOMIC DNA]</scope>
    <source>
        <tissue evidence="3">Leaves</tissue>
    </source>
</reference>
<dbReference type="Gramene" id="mRNA:HanXRQr2_Chr06g0249761">
    <property type="protein sequence ID" value="mRNA:HanXRQr2_Chr06g0249761"/>
    <property type="gene ID" value="HanXRQr2_Chr06g0249761"/>
</dbReference>
<evidence type="ECO:0000256" key="1">
    <source>
        <dbReference type="SAM" id="Phobius"/>
    </source>
</evidence>
<evidence type="ECO:0000313" key="3">
    <source>
        <dbReference type="EMBL" id="OTG10406.1"/>
    </source>
</evidence>
<sequence length="101" mass="11803">MASEPYPFHLPAIGFPCLFHLKPTILSRLLRRGNPKHALRLAGQFSETLIFLLMVNGILQWIRRVFRLKPFQIKLAITRTVICFHFSICFEFRVLPIRVLA</sequence>
<reference evidence="2 4" key="1">
    <citation type="journal article" date="2017" name="Nature">
        <title>The sunflower genome provides insights into oil metabolism, flowering and Asterid evolution.</title>
        <authorList>
            <person name="Badouin H."/>
            <person name="Gouzy J."/>
            <person name="Grassa C.J."/>
            <person name="Murat F."/>
            <person name="Staton S.E."/>
            <person name="Cottret L."/>
            <person name="Lelandais-Briere C."/>
            <person name="Owens G.L."/>
            <person name="Carrere S."/>
            <person name="Mayjonade B."/>
            <person name="Legrand L."/>
            <person name="Gill N."/>
            <person name="Kane N.C."/>
            <person name="Bowers J.E."/>
            <person name="Hubner S."/>
            <person name="Bellec A."/>
            <person name="Berard A."/>
            <person name="Berges H."/>
            <person name="Blanchet N."/>
            <person name="Boniface M.C."/>
            <person name="Brunel D."/>
            <person name="Catrice O."/>
            <person name="Chaidir N."/>
            <person name="Claudel C."/>
            <person name="Donnadieu C."/>
            <person name="Faraut T."/>
            <person name="Fievet G."/>
            <person name="Helmstetter N."/>
            <person name="King M."/>
            <person name="Knapp S.J."/>
            <person name="Lai Z."/>
            <person name="Le Paslier M.C."/>
            <person name="Lippi Y."/>
            <person name="Lorenzon L."/>
            <person name="Mandel J.R."/>
            <person name="Marage G."/>
            <person name="Marchand G."/>
            <person name="Marquand E."/>
            <person name="Bret-Mestries E."/>
            <person name="Morien E."/>
            <person name="Nambeesan S."/>
            <person name="Nguyen T."/>
            <person name="Pegot-Espagnet P."/>
            <person name="Pouilly N."/>
            <person name="Raftis F."/>
            <person name="Sallet E."/>
            <person name="Schiex T."/>
            <person name="Thomas J."/>
            <person name="Vandecasteele C."/>
            <person name="Vares D."/>
            <person name="Vear F."/>
            <person name="Vautrin S."/>
            <person name="Crespi M."/>
            <person name="Mangin B."/>
            <person name="Burke J.M."/>
            <person name="Salse J."/>
            <person name="Munos S."/>
            <person name="Vincourt P."/>
            <person name="Rieseberg L.H."/>
            <person name="Langlade N.B."/>
        </authorList>
    </citation>
    <scope>NUCLEOTIDE SEQUENCE [LARGE SCALE GENOMIC DNA]</scope>
    <source>
        <strain evidence="4">cv. SF193</strain>
        <tissue evidence="2">Leaves</tissue>
    </source>
</reference>
<keyword evidence="1" id="KW-0472">Membrane</keyword>
<dbReference type="EMBL" id="MNCJ02000321">
    <property type="protein sequence ID" value="KAF5801584.1"/>
    <property type="molecule type" value="Genomic_DNA"/>
</dbReference>
<feature type="transmembrane region" description="Helical" evidence="1">
    <location>
        <begin position="71"/>
        <end position="90"/>
    </location>
</feature>
<evidence type="ECO:0000313" key="2">
    <source>
        <dbReference type="EMBL" id="KAF5801584.1"/>
    </source>
</evidence>
<feature type="transmembrane region" description="Helical" evidence="1">
    <location>
        <begin position="38"/>
        <end position="59"/>
    </location>
</feature>
<reference evidence="2" key="3">
    <citation type="submission" date="2020-06" db="EMBL/GenBank/DDBJ databases">
        <title>Helianthus annuus Genome sequencing and assembly Release 2.</title>
        <authorList>
            <person name="Gouzy J."/>
            <person name="Langlade N."/>
            <person name="Munos S."/>
        </authorList>
    </citation>
    <scope>NUCLEOTIDE SEQUENCE</scope>
    <source>
        <tissue evidence="2">Leaves</tissue>
    </source>
</reference>
<dbReference type="Proteomes" id="UP000215914">
    <property type="component" value="Chromosome 10"/>
</dbReference>